<name>A0A5C5XQQ4_9PLAN</name>
<reference evidence="1 2" key="1">
    <citation type="submission" date="2019-02" db="EMBL/GenBank/DDBJ databases">
        <title>Deep-cultivation of Planctomycetes and their phenomic and genomic characterization uncovers novel biology.</title>
        <authorList>
            <person name="Wiegand S."/>
            <person name="Jogler M."/>
            <person name="Boedeker C."/>
            <person name="Pinto D."/>
            <person name="Vollmers J."/>
            <person name="Rivas-Marin E."/>
            <person name="Kohn T."/>
            <person name="Peeters S.H."/>
            <person name="Heuer A."/>
            <person name="Rast P."/>
            <person name="Oberbeckmann S."/>
            <person name="Bunk B."/>
            <person name="Jeske O."/>
            <person name="Meyerdierks A."/>
            <person name="Storesund J.E."/>
            <person name="Kallscheuer N."/>
            <person name="Luecker S."/>
            <person name="Lage O.M."/>
            <person name="Pohl T."/>
            <person name="Merkel B.J."/>
            <person name="Hornburger P."/>
            <person name="Mueller R.-W."/>
            <person name="Bruemmer F."/>
            <person name="Labrenz M."/>
            <person name="Spormann A.M."/>
            <person name="Op Den Camp H."/>
            <person name="Overmann J."/>
            <person name="Amann R."/>
            <person name="Jetten M.S.M."/>
            <person name="Mascher T."/>
            <person name="Medema M.H."/>
            <person name="Devos D.P."/>
            <person name="Kaster A.-K."/>
            <person name="Ovreas L."/>
            <person name="Rohde M."/>
            <person name="Galperin M.Y."/>
            <person name="Jogler C."/>
        </authorList>
    </citation>
    <scope>NUCLEOTIDE SEQUENCE [LARGE SCALE GENOMIC DNA]</scope>
    <source>
        <strain evidence="1 2">Pan14r</strain>
    </source>
</reference>
<gene>
    <name evidence="1" type="ORF">Pan14r_54610</name>
</gene>
<sequence>MSDRRKNVLSSLAVVTLLSIPLAAYLLLQIAWFGPARVYADAQARCETVFAENEWSGYPLWFHYDYRVRFVCPELDDSNVALLYPIIHSVDGLRYIELYATSLTPDGVAAMKDEFPDCHFTVYDQWF</sequence>
<keyword evidence="2" id="KW-1185">Reference proteome</keyword>
<evidence type="ECO:0000313" key="2">
    <source>
        <dbReference type="Proteomes" id="UP000317238"/>
    </source>
</evidence>
<comment type="caution">
    <text evidence="1">The sequence shown here is derived from an EMBL/GenBank/DDBJ whole genome shotgun (WGS) entry which is preliminary data.</text>
</comment>
<dbReference type="OrthoDB" id="9842039at2"/>
<proteinExistence type="predicted"/>
<accession>A0A5C5XQQ4</accession>
<organism evidence="1 2">
    <name type="scientific">Crateriforma conspicua</name>
    <dbReference type="NCBI Taxonomy" id="2527996"/>
    <lineage>
        <taxon>Bacteria</taxon>
        <taxon>Pseudomonadati</taxon>
        <taxon>Planctomycetota</taxon>
        <taxon>Planctomycetia</taxon>
        <taxon>Planctomycetales</taxon>
        <taxon>Planctomycetaceae</taxon>
        <taxon>Crateriforma</taxon>
    </lineage>
</organism>
<protein>
    <submittedName>
        <fullName evidence="1">Uncharacterized protein</fullName>
    </submittedName>
</protein>
<dbReference type="EMBL" id="SJPL01000003">
    <property type="protein sequence ID" value="TWT64959.1"/>
    <property type="molecule type" value="Genomic_DNA"/>
</dbReference>
<dbReference type="AlphaFoldDB" id="A0A5C5XQQ4"/>
<dbReference type="Proteomes" id="UP000317238">
    <property type="component" value="Unassembled WGS sequence"/>
</dbReference>
<dbReference type="RefSeq" id="WP_145292875.1">
    <property type="nucleotide sequence ID" value="NZ_CP036319.1"/>
</dbReference>
<evidence type="ECO:0000313" key="1">
    <source>
        <dbReference type="EMBL" id="TWT64959.1"/>
    </source>
</evidence>